<gene>
    <name evidence="2" type="ORF">KIPB_009460</name>
</gene>
<comment type="caution">
    <text evidence="2">The sequence shown here is derived from an EMBL/GenBank/DDBJ whole genome shotgun (WGS) entry which is preliminary data.</text>
</comment>
<sequence length="306" mass="34288">MSQSGAEKEMYYASQSLRREMKARDRSGTWDQPDFNGLPLGRREIIRQARKAEILDASAALAEQASAKIPLVPGRRADAPQPKALTPPSDRYVSSPVHRSRTELLRDRQLRRLSEAHRTRLAVDDKVEAALPPRTVSHSSIPTIHRPLSPSLYNRVPSEPLPMSRRGLREDASLSYEAEEVPFYKLEGTHQGLGERGDAWRLPRAGILDKDAGPMSGIAPLRVPGTSASGNAVRARHRGLNQSVSVPDRLGAHAYASQVLVDRQKRHRLVEDLSLARKKPPVLQRSATTQPRRQRVKRFTQVWAWI</sequence>
<dbReference type="Proteomes" id="UP000265618">
    <property type="component" value="Unassembled WGS sequence"/>
</dbReference>
<protein>
    <submittedName>
        <fullName evidence="2">Uncharacterized protein</fullName>
    </submittedName>
</protein>
<reference evidence="2 3" key="1">
    <citation type="journal article" date="2018" name="PLoS ONE">
        <title>The draft genome of Kipferlia bialata reveals reductive genome evolution in fornicate parasites.</title>
        <authorList>
            <person name="Tanifuji G."/>
            <person name="Takabayashi S."/>
            <person name="Kume K."/>
            <person name="Takagi M."/>
            <person name="Nakayama T."/>
            <person name="Kamikawa R."/>
            <person name="Inagaki Y."/>
            <person name="Hashimoto T."/>
        </authorList>
    </citation>
    <scope>NUCLEOTIDE SEQUENCE [LARGE SCALE GENOMIC DNA]</scope>
    <source>
        <strain evidence="2">NY0173</strain>
    </source>
</reference>
<evidence type="ECO:0000313" key="2">
    <source>
        <dbReference type="EMBL" id="GIQ87423.1"/>
    </source>
</evidence>
<evidence type="ECO:0000313" key="3">
    <source>
        <dbReference type="Proteomes" id="UP000265618"/>
    </source>
</evidence>
<organism evidence="2 3">
    <name type="scientific">Kipferlia bialata</name>
    <dbReference type="NCBI Taxonomy" id="797122"/>
    <lineage>
        <taxon>Eukaryota</taxon>
        <taxon>Metamonada</taxon>
        <taxon>Carpediemonas-like organisms</taxon>
        <taxon>Kipferlia</taxon>
    </lineage>
</organism>
<feature type="region of interest" description="Disordered" evidence="1">
    <location>
        <begin position="65"/>
        <end position="100"/>
    </location>
</feature>
<dbReference type="AlphaFoldDB" id="A0A9K3D1P7"/>
<name>A0A9K3D1P7_9EUKA</name>
<proteinExistence type="predicted"/>
<evidence type="ECO:0000256" key="1">
    <source>
        <dbReference type="SAM" id="MobiDB-lite"/>
    </source>
</evidence>
<keyword evidence="3" id="KW-1185">Reference proteome</keyword>
<accession>A0A9K3D1P7</accession>
<dbReference type="EMBL" id="BDIP01003220">
    <property type="protein sequence ID" value="GIQ87423.1"/>
    <property type="molecule type" value="Genomic_DNA"/>
</dbReference>